<accession>A0A9X1SHQ4</accession>
<keyword evidence="4" id="KW-1185">Reference proteome</keyword>
<dbReference type="SUPFAM" id="SSF50998">
    <property type="entry name" value="Quinoprotein alcohol dehydrogenase-like"/>
    <property type="match status" value="1"/>
</dbReference>
<dbReference type="InterPro" id="IPR015943">
    <property type="entry name" value="WD40/YVTN_repeat-like_dom_sf"/>
</dbReference>
<dbReference type="Pfam" id="PF13360">
    <property type="entry name" value="PQQ_2"/>
    <property type="match status" value="1"/>
</dbReference>
<gene>
    <name evidence="3" type="ORF">LOC68_16815</name>
</gene>
<proteinExistence type="predicted"/>
<dbReference type="InterPro" id="IPR002372">
    <property type="entry name" value="PQQ_rpt_dom"/>
</dbReference>
<dbReference type="PANTHER" id="PTHR34512">
    <property type="entry name" value="CELL SURFACE PROTEIN"/>
    <property type="match status" value="1"/>
</dbReference>
<dbReference type="Gene3D" id="2.130.10.10">
    <property type="entry name" value="YVTN repeat-like/Quinoprotein amine dehydrogenase"/>
    <property type="match status" value="3"/>
</dbReference>
<comment type="caution">
    <text evidence="3">The sequence shown here is derived from an EMBL/GenBank/DDBJ whole genome shotgun (WGS) entry which is preliminary data.</text>
</comment>
<protein>
    <submittedName>
        <fullName evidence="3">PQQ-binding-like beta-propeller repeat protein</fullName>
    </submittedName>
</protein>
<dbReference type="EMBL" id="JAJKFT010000010">
    <property type="protein sequence ID" value="MCC9630056.1"/>
    <property type="molecule type" value="Genomic_DNA"/>
</dbReference>
<evidence type="ECO:0000256" key="1">
    <source>
        <dbReference type="SAM" id="MobiDB-lite"/>
    </source>
</evidence>
<name>A0A9X1SHQ4_9BACT</name>
<evidence type="ECO:0000313" key="3">
    <source>
        <dbReference type="EMBL" id="MCC9630056.1"/>
    </source>
</evidence>
<organism evidence="3 4">
    <name type="scientific">Blastopirellula sediminis</name>
    <dbReference type="NCBI Taxonomy" id="2894196"/>
    <lineage>
        <taxon>Bacteria</taxon>
        <taxon>Pseudomonadati</taxon>
        <taxon>Planctomycetota</taxon>
        <taxon>Planctomycetia</taxon>
        <taxon>Pirellulales</taxon>
        <taxon>Pirellulaceae</taxon>
        <taxon>Blastopirellula</taxon>
    </lineage>
</organism>
<dbReference type="InterPro" id="IPR011047">
    <property type="entry name" value="Quinoprotein_ADH-like_sf"/>
</dbReference>
<dbReference type="RefSeq" id="WP_230220869.1">
    <property type="nucleotide sequence ID" value="NZ_JAJKFT010000010.1"/>
</dbReference>
<evidence type="ECO:0000313" key="4">
    <source>
        <dbReference type="Proteomes" id="UP001139103"/>
    </source>
</evidence>
<feature type="region of interest" description="Disordered" evidence="1">
    <location>
        <begin position="36"/>
        <end position="60"/>
    </location>
</feature>
<dbReference type="PANTHER" id="PTHR34512:SF30">
    <property type="entry name" value="OUTER MEMBRANE PROTEIN ASSEMBLY FACTOR BAMB"/>
    <property type="match status" value="1"/>
</dbReference>
<dbReference type="InterPro" id="IPR018391">
    <property type="entry name" value="PQQ_b-propeller_rpt"/>
</dbReference>
<sequence length="576" mass="62759">MQNKPFLSLLAVICAWILGAIVATLLPEQKADAEPAVGIAQPKSSEKSEPTKDWPMWGGTSLRNNVPVATGIPTDWNIGRFDRKTGEWDSSKAENIQWVAKLGSQSYGNPVVASGKVFVGTNNSSGLLPRYPSDVDLGVLVCYDEKTGEFLWQHSSEKLPTGRVHDWPLQGICCAPYVEGNRLWFVTSRGEVRCLDVEGFYDAENDGPYVDEKVTDKHEADVIWVFNMMEKLGVSQHNMCSCSIAALGDILFVNTSNGVDESHIVLPSPDAPSFIAMNKNTGEVLWTNGSPAENILHGQWSSPTVAELGGVPQVLFAGGDGWVYSFKADGGKDGKPELLWKFDGNPKESKWVIGGRGTRNNIIATPVVYDGNVYVAVGQDPEHGEGEGHLWCIDPNKRGDVSPQLAMKVEGSTRVPLPHRRIQAVNPEDGEVAVDNPNSAVIWHYGGEDFDGDGRISFEETMHRSIGTVAIKDDILYISDFSGLFHCLNAKTGKRYWTYDMLAAAWGSPLIVDGHVYIGDEDGDVCVFKLSSDPDDAEPINEVSMGNSVYSTPIVANGVLFIANKTHLFAIKAGDE</sequence>
<dbReference type="AlphaFoldDB" id="A0A9X1SHQ4"/>
<dbReference type="SMART" id="SM00564">
    <property type="entry name" value="PQQ"/>
    <property type="match status" value="3"/>
</dbReference>
<evidence type="ECO:0000259" key="2">
    <source>
        <dbReference type="Pfam" id="PF13360"/>
    </source>
</evidence>
<dbReference type="Proteomes" id="UP001139103">
    <property type="component" value="Unassembled WGS sequence"/>
</dbReference>
<reference evidence="3" key="1">
    <citation type="submission" date="2021-11" db="EMBL/GenBank/DDBJ databases">
        <title>Genome sequence.</title>
        <authorList>
            <person name="Sun Q."/>
        </authorList>
    </citation>
    <scope>NUCLEOTIDE SEQUENCE</scope>
    <source>
        <strain evidence="3">JC732</strain>
    </source>
</reference>
<feature type="domain" description="Pyrrolo-quinoline quinone repeat" evidence="2">
    <location>
        <begin position="429"/>
        <end position="528"/>
    </location>
</feature>